<evidence type="ECO:0000256" key="1">
    <source>
        <dbReference type="SAM" id="Phobius"/>
    </source>
</evidence>
<organism evidence="2 3">
    <name type="scientific">Acidimangrovimonas pyrenivorans</name>
    <dbReference type="NCBI Taxonomy" id="2030798"/>
    <lineage>
        <taxon>Bacteria</taxon>
        <taxon>Pseudomonadati</taxon>
        <taxon>Pseudomonadota</taxon>
        <taxon>Alphaproteobacteria</taxon>
        <taxon>Rhodobacterales</taxon>
        <taxon>Paracoccaceae</taxon>
        <taxon>Acidimangrovimonas</taxon>
    </lineage>
</organism>
<reference evidence="3" key="1">
    <citation type="journal article" date="2019" name="Int. J. Syst. Evol. Microbiol.">
        <title>The Global Catalogue of Microorganisms (GCM) 10K type strain sequencing project: providing services to taxonomists for standard genome sequencing and annotation.</title>
        <authorList>
            <consortium name="The Broad Institute Genomics Platform"/>
            <consortium name="The Broad Institute Genome Sequencing Center for Infectious Disease"/>
            <person name="Wu L."/>
            <person name="Ma J."/>
        </authorList>
    </citation>
    <scope>NUCLEOTIDE SEQUENCE [LARGE SCALE GENOMIC DNA]</scope>
    <source>
        <strain evidence="3">KCTC 62192</strain>
    </source>
</reference>
<dbReference type="EMBL" id="JBHRSK010000010">
    <property type="protein sequence ID" value="MFC2969137.1"/>
    <property type="molecule type" value="Genomic_DNA"/>
</dbReference>
<accession>A0ABV7AIU0</accession>
<protein>
    <submittedName>
        <fullName evidence="2">DUF3307 domain-containing protein</fullName>
    </submittedName>
</protein>
<keyword evidence="1" id="KW-1133">Transmembrane helix</keyword>
<gene>
    <name evidence="2" type="ORF">ACFOES_13610</name>
</gene>
<evidence type="ECO:0000313" key="3">
    <source>
        <dbReference type="Proteomes" id="UP001595443"/>
    </source>
</evidence>
<sequence length="240" mass="24226">MIETVTALLVAHVLADFVLQTDGMIANKRAPQVLLLHIAIVLVLSQAAIGQVAAPAVLALAGAHLVIDLVKIFATKSGLAAFLFDQAAHLASIAAVAALAPGLWASGLWAGLPAPLPLAALHGALLIAGLIAATRAGGFAVGMLMKRHGQAPDLPEGLAGGGLTIGLLERGLIFLLVLVGQPAGIGFLIAAKSILRFGTVSESRAASEYVIIGTLASFGWALIVAYATLALQGALPPLSP</sequence>
<name>A0ABV7AIU0_9RHOB</name>
<dbReference type="Proteomes" id="UP001595443">
    <property type="component" value="Unassembled WGS sequence"/>
</dbReference>
<keyword evidence="1" id="KW-0472">Membrane</keyword>
<feature type="transmembrane region" description="Helical" evidence="1">
    <location>
        <begin position="34"/>
        <end position="67"/>
    </location>
</feature>
<keyword evidence="3" id="KW-1185">Reference proteome</keyword>
<keyword evidence="1" id="KW-0812">Transmembrane</keyword>
<feature type="transmembrane region" description="Helical" evidence="1">
    <location>
        <begin position="120"/>
        <end position="144"/>
    </location>
</feature>
<dbReference type="RefSeq" id="WP_377833843.1">
    <property type="nucleotide sequence ID" value="NZ_JBHRSK010000010.1"/>
</dbReference>
<dbReference type="InterPro" id="IPR021737">
    <property type="entry name" value="Phage_phiKZ_Orf197"/>
</dbReference>
<evidence type="ECO:0000313" key="2">
    <source>
        <dbReference type="EMBL" id="MFC2969137.1"/>
    </source>
</evidence>
<comment type="caution">
    <text evidence="2">The sequence shown here is derived from an EMBL/GenBank/DDBJ whole genome shotgun (WGS) entry which is preliminary data.</text>
</comment>
<dbReference type="Pfam" id="PF11750">
    <property type="entry name" value="DUF3307"/>
    <property type="match status" value="1"/>
</dbReference>
<feature type="transmembrane region" description="Helical" evidence="1">
    <location>
        <begin position="210"/>
        <end position="231"/>
    </location>
</feature>
<feature type="transmembrane region" description="Helical" evidence="1">
    <location>
        <begin position="172"/>
        <end position="190"/>
    </location>
</feature>
<proteinExistence type="predicted"/>